<keyword evidence="4" id="KW-0805">Transcription regulation</keyword>
<keyword evidence="7" id="KW-0675">Receptor</keyword>
<dbReference type="GO" id="GO:0030154">
    <property type="term" value="P:cell differentiation"/>
    <property type="evidence" value="ECO:0007669"/>
    <property type="project" value="TreeGrafter"/>
</dbReference>
<dbReference type="InterPro" id="IPR001628">
    <property type="entry name" value="Znf_hrmn_rcpt"/>
</dbReference>
<dbReference type="PANTHER" id="PTHR24082:SF283">
    <property type="entry name" value="NUCLEAR HORMONE RECEPTOR HR96"/>
    <property type="match status" value="1"/>
</dbReference>
<keyword evidence="8" id="KW-0539">Nucleus</keyword>
<feature type="non-terminal residue" evidence="10">
    <location>
        <position position="178"/>
    </location>
</feature>
<evidence type="ECO:0000256" key="4">
    <source>
        <dbReference type="ARBA" id="ARBA00023015"/>
    </source>
</evidence>
<reference evidence="10" key="1">
    <citation type="submission" date="2020-11" db="EMBL/GenBank/DDBJ databases">
        <authorList>
            <person name="Tran Van P."/>
        </authorList>
    </citation>
    <scope>NUCLEOTIDE SEQUENCE</scope>
</reference>
<keyword evidence="2" id="KW-0863">Zinc-finger</keyword>
<keyword evidence="3" id="KW-0862">Zinc</keyword>
<dbReference type="PROSITE" id="PS00031">
    <property type="entry name" value="NUCLEAR_REC_DBD_1"/>
    <property type="match status" value="1"/>
</dbReference>
<dbReference type="PROSITE" id="PS51030">
    <property type="entry name" value="NUCLEAR_REC_DBD_2"/>
    <property type="match status" value="1"/>
</dbReference>
<keyword evidence="1" id="KW-0479">Metal-binding</keyword>
<dbReference type="GO" id="GO:0045944">
    <property type="term" value="P:positive regulation of transcription by RNA polymerase II"/>
    <property type="evidence" value="ECO:0007669"/>
    <property type="project" value="TreeGrafter"/>
</dbReference>
<proteinExistence type="predicted"/>
<evidence type="ECO:0000256" key="1">
    <source>
        <dbReference type="ARBA" id="ARBA00022723"/>
    </source>
</evidence>
<dbReference type="GO" id="GO:0008270">
    <property type="term" value="F:zinc ion binding"/>
    <property type="evidence" value="ECO:0007669"/>
    <property type="project" value="UniProtKB-KW"/>
</dbReference>
<dbReference type="OrthoDB" id="6355676at2759"/>
<dbReference type="GO" id="GO:0004879">
    <property type="term" value="F:nuclear receptor activity"/>
    <property type="evidence" value="ECO:0007669"/>
    <property type="project" value="TreeGrafter"/>
</dbReference>
<dbReference type="InterPro" id="IPR050234">
    <property type="entry name" value="Nuclear_hormone_rcpt_NR1"/>
</dbReference>
<sequence length="178" mass="20364">MASNQKLCLVCGDKALSNNFCAITCESCKAFFRRNATKLDECNKCPFDDKCEVNVHNRRLCRRCRLRKCYAVGMKHNILDISLLTPSLSPGTDCSLEMLDTNDFNAEDFLGISNNTYRKAVELELSVLPIPRAFNNYHSLTREEWSRVFELFSETVKTREWSEPQHTIIATTIPEVAT</sequence>
<evidence type="ECO:0000256" key="6">
    <source>
        <dbReference type="ARBA" id="ARBA00023163"/>
    </source>
</evidence>
<dbReference type="SUPFAM" id="SSF57716">
    <property type="entry name" value="Glucocorticoid receptor-like (DNA-binding domain)"/>
    <property type="match status" value="1"/>
</dbReference>
<evidence type="ECO:0000313" key="10">
    <source>
        <dbReference type="EMBL" id="CAD7661246.1"/>
    </source>
</evidence>
<evidence type="ECO:0000256" key="5">
    <source>
        <dbReference type="ARBA" id="ARBA00023125"/>
    </source>
</evidence>
<evidence type="ECO:0000256" key="7">
    <source>
        <dbReference type="ARBA" id="ARBA00023170"/>
    </source>
</evidence>
<dbReference type="EMBL" id="CAJPVJ010022940">
    <property type="protein sequence ID" value="CAG2178382.1"/>
    <property type="molecule type" value="Genomic_DNA"/>
</dbReference>
<organism evidence="10">
    <name type="scientific">Oppiella nova</name>
    <dbReference type="NCBI Taxonomy" id="334625"/>
    <lineage>
        <taxon>Eukaryota</taxon>
        <taxon>Metazoa</taxon>
        <taxon>Ecdysozoa</taxon>
        <taxon>Arthropoda</taxon>
        <taxon>Chelicerata</taxon>
        <taxon>Arachnida</taxon>
        <taxon>Acari</taxon>
        <taxon>Acariformes</taxon>
        <taxon>Sarcoptiformes</taxon>
        <taxon>Oribatida</taxon>
        <taxon>Brachypylina</taxon>
        <taxon>Oppioidea</taxon>
        <taxon>Oppiidae</taxon>
        <taxon>Oppiella</taxon>
    </lineage>
</organism>
<name>A0A7R9QXA4_9ACAR</name>
<dbReference type="Proteomes" id="UP000728032">
    <property type="component" value="Unassembled WGS sequence"/>
</dbReference>
<dbReference type="Gene3D" id="3.30.50.10">
    <property type="entry name" value="Erythroid Transcription Factor GATA-1, subunit A"/>
    <property type="match status" value="1"/>
</dbReference>
<evidence type="ECO:0000256" key="3">
    <source>
        <dbReference type="ARBA" id="ARBA00022833"/>
    </source>
</evidence>
<protein>
    <recommendedName>
        <fullName evidence="9">Nuclear receptor domain-containing protein</fullName>
    </recommendedName>
</protein>
<evidence type="ECO:0000313" key="11">
    <source>
        <dbReference type="Proteomes" id="UP000728032"/>
    </source>
</evidence>
<gene>
    <name evidence="10" type="ORF">ONB1V03_LOCUS17807</name>
</gene>
<keyword evidence="5" id="KW-0238">DNA-binding</keyword>
<evidence type="ECO:0000259" key="9">
    <source>
        <dbReference type="PROSITE" id="PS51030"/>
    </source>
</evidence>
<keyword evidence="6" id="KW-0804">Transcription</keyword>
<dbReference type="GO" id="GO:0000978">
    <property type="term" value="F:RNA polymerase II cis-regulatory region sequence-specific DNA binding"/>
    <property type="evidence" value="ECO:0007669"/>
    <property type="project" value="TreeGrafter"/>
</dbReference>
<dbReference type="PANTHER" id="PTHR24082">
    <property type="entry name" value="NUCLEAR HORMONE RECEPTOR"/>
    <property type="match status" value="1"/>
</dbReference>
<keyword evidence="11" id="KW-1185">Reference proteome</keyword>
<accession>A0A7R9QXA4</accession>
<dbReference type="EMBL" id="OC937765">
    <property type="protein sequence ID" value="CAD7661246.1"/>
    <property type="molecule type" value="Genomic_DNA"/>
</dbReference>
<dbReference type="SMART" id="SM00399">
    <property type="entry name" value="ZnF_C4"/>
    <property type="match status" value="1"/>
</dbReference>
<dbReference type="Pfam" id="PF00105">
    <property type="entry name" value="zf-C4"/>
    <property type="match status" value="1"/>
</dbReference>
<evidence type="ECO:0000256" key="2">
    <source>
        <dbReference type="ARBA" id="ARBA00022771"/>
    </source>
</evidence>
<dbReference type="GO" id="GO:0000122">
    <property type="term" value="P:negative regulation of transcription by RNA polymerase II"/>
    <property type="evidence" value="ECO:0007669"/>
    <property type="project" value="TreeGrafter"/>
</dbReference>
<dbReference type="PRINTS" id="PR00047">
    <property type="entry name" value="STROIDFINGER"/>
</dbReference>
<dbReference type="InterPro" id="IPR013088">
    <property type="entry name" value="Znf_NHR/GATA"/>
</dbReference>
<feature type="domain" description="Nuclear receptor" evidence="9">
    <location>
        <begin position="5"/>
        <end position="81"/>
    </location>
</feature>
<dbReference type="AlphaFoldDB" id="A0A7R9QXA4"/>
<evidence type="ECO:0000256" key="8">
    <source>
        <dbReference type="ARBA" id="ARBA00023242"/>
    </source>
</evidence>